<name>A0A7S7NQC7_PALFE</name>
<accession>A0A7S7NQC7</accession>
<dbReference type="InterPro" id="IPR015422">
    <property type="entry name" value="PyrdxlP-dep_Trfase_small"/>
</dbReference>
<feature type="modified residue" description="N6-(pyridoxal phosphate)lysine" evidence="6">
    <location>
        <position position="313"/>
    </location>
</feature>
<dbReference type="InterPro" id="IPR015421">
    <property type="entry name" value="PyrdxlP-dep_Trfase_major"/>
</dbReference>
<evidence type="ECO:0000313" key="8">
    <source>
        <dbReference type="EMBL" id="QOY87769.1"/>
    </source>
</evidence>
<dbReference type="InterPro" id="IPR015424">
    <property type="entry name" value="PyrdxlP-dep_Trfase"/>
</dbReference>
<dbReference type="PANTHER" id="PTHR11999:SF70">
    <property type="entry name" value="MIP05841P"/>
    <property type="match status" value="1"/>
</dbReference>
<keyword evidence="3" id="KW-0210">Decarboxylase</keyword>
<dbReference type="RefSeq" id="WP_194449436.1">
    <property type="nucleotide sequence ID" value="NZ_CP063849.1"/>
</dbReference>
<dbReference type="EMBL" id="CP063849">
    <property type="protein sequence ID" value="QOY87769.1"/>
    <property type="molecule type" value="Genomic_DNA"/>
</dbReference>
<dbReference type="Pfam" id="PF00282">
    <property type="entry name" value="Pyridoxal_deC"/>
    <property type="match status" value="1"/>
</dbReference>
<evidence type="ECO:0000256" key="7">
    <source>
        <dbReference type="RuleBase" id="RU000382"/>
    </source>
</evidence>
<dbReference type="Gene3D" id="3.90.1150.10">
    <property type="entry name" value="Aspartate Aminotransferase, domain 1"/>
    <property type="match status" value="1"/>
</dbReference>
<dbReference type="GO" id="GO:0008483">
    <property type="term" value="F:transaminase activity"/>
    <property type="evidence" value="ECO:0007669"/>
    <property type="project" value="UniProtKB-KW"/>
</dbReference>
<keyword evidence="8" id="KW-0032">Aminotransferase</keyword>
<dbReference type="GO" id="GO:0006520">
    <property type="term" value="P:amino acid metabolic process"/>
    <property type="evidence" value="ECO:0007669"/>
    <property type="project" value="InterPro"/>
</dbReference>
<dbReference type="GO" id="GO:0030170">
    <property type="term" value="F:pyridoxal phosphate binding"/>
    <property type="evidence" value="ECO:0007669"/>
    <property type="project" value="InterPro"/>
</dbReference>
<evidence type="ECO:0000256" key="5">
    <source>
        <dbReference type="ARBA" id="ARBA00023239"/>
    </source>
</evidence>
<protein>
    <submittedName>
        <fullName evidence="8">Aspartate aminotransferase family protein</fullName>
    </submittedName>
</protein>
<keyword evidence="9" id="KW-1185">Reference proteome</keyword>
<dbReference type="KEGG" id="pfer:IRI77_34345"/>
<dbReference type="GO" id="GO:0019752">
    <property type="term" value="P:carboxylic acid metabolic process"/>
    <property type="evidence" value="ECO:0007669"/>
    <property type="project" value="InterPro"/>
</dbReference>
<dbReference type="GO" id="GO:0016831">
    <property type="term" value="F:carboxy-lyase activity"/>
    <property type="evidence" value="ECO:0007669"/>
    <property type="project" value="UniProtKB-KW"/>
</dbReference>
<evidence type="ECO:0000256" key="3">
    <source>
        <dbReference type="ARBA" id="ARBA00022793"/>
    </source>
</evidence>
<evidence type="ECO:0000256" key="6">
    <source>
        <dbReference type="PIRSR" id="PIRSR602129-50"/>
    </source>
</evidence>
<keyword evidence="4 6" id="KW-0663">Pyridoxal phosphate</keyword>
<comment type="similarity">
    <text evidence="2 7">Belongs to the group II decarboxylase family.</text>
</comment>
<dbReference type="PRINTS" id="PR00800">
    <property type="entry name" value="YHDCRBOXLASE"/>
</dbReference>
<dbReference type="PANTHER" id="PTHR11999">
    <property type="entry name" value="GROUP II PYRIDOXAL-5-PHOSPHATE DECARBOXYLASE"/>
    <property type="match status" value="1"/>
</dbReference>
<dbReference type="Gene3D" id="1.20.1340.10">
    <property type="entry name" value="dopa decarboxylase, N-terminal domain"/>
    <property type="match status" value="1"/>
</dbReference>
<proteinExistence type="inferred from homology"/>
<dbReference type="InterPro" id="IPR010977">
    <property type="entry name" value="Aromatic_deC"/>
</dbReference>
<reference evidence="8 9" key="1">
    <citation type="submission" date="2020-10" db="EMBL/GenBank/DDBJ databases">
        <title>Complete genome sequence of Paludibaculum fermentans P105T, a facultatively anaerobic acidobacterium capable of dissimilatory Fe(III) reduction.</title>
        <authorList>
            <person name="Dedysh S.N."/>
            <person name="Beletsky A.V."/>
            <person name="Kulichevskaya I.S."/>
            <person name="Mardanov A.V."/>
            <person name="Ravin N.V."/>
        </authorList>
    </citation>
    <scope>NUCLEOTIDE SEQUENCE [LARGE SCALE GENOMIC DNA]</scope>
    <source>
        <strain evidence="8 9">P105</strain>
    </source>
</reference>
<dbReference type="InterPro" id="IPR002129">
    <property type="entry name" value="PyrdxlP-dep_de-COase"/>
</dbReference>
<evidence type="ECO:0000313" key="9">
    <source>
        <dbReference type="Proteomes" id="UP000593892"/>
    </source>
</evidence>
<gene>
    <name evidence="8" type="ORF">IRI77_34345</name>
</gene>
<evidence type="ECO:0000256" key="4">
    <source>
        <dbReference type="ARBA" id="ARBA00022898"/>
    </source>
</evidence>
<organism evidence="8 9">
    <name type="scientific">Paludibaculum fermentans</name>
    <dbReference type="NCBI Taxonomy" id="1473598"/>
    <lineage>
        <taxon>Bacteria</taxon>
        <taxon>Pseudomonadati</taxon>
        <taxon>Acidobacteriota</taxon>
        <taxon>Terriglobia</taxon>
        <taxon>Bryobacterales</taxon>
        <taxon>Bryobacteraceae</taxon>
        <taxon>Paludibaculum</taxon>
    </lineage>
</organism>
<evidence type="ECO:0000256" key="2">
    <source>
        <dbReference type="ARBA" id="ARBA00009533"/>
    </source>
</evidence>
<dbReference type="Gene3D" id="3.40.640.10">
    <property type="entry name" value="Type I PLP-dependent aspartate aminotransferase-like (Major domain)"/>
    <property type="match status" value="1"/>
</dbReference>
<keyword evidence="5 7" id="KW-0456">Lyase</keyword>
<dbReference type="AlphaFoldDB" id="A0A7S7NQC7"/>
<sequence length="498" mass="53820">MTSKRIDQLRGRSAPLEMTEDEFRSLGHDLVDRIAGFLGSVRERAVTPAEAPDAVRAALGAAKALPEHGAPAGELLENAAELLFDHSLLNGHPRFYGYITSSCAPIGILAELLAAAVNANAGAWKLSPMATEIEAQTIRWLAQFIGYPADCGGLLVSGGNMANLTCFLAARAAKTDWDVRTKGVAGGPPLLVYASRETHTWLQKAVDITGLGTDAIRWIDADRQQRMDLAALELQYTQDVAAGARPFLVVGSAGTVSTGAVDPLPALAAFCRERQLWFHVDGAYGAFAAGTPDAPPELAGLVLADSVAVDPHKWLYAPLEAGCALVRHPAALSDAFSYHPSYYSFGGEATNYFDIGPQNSRGFRALKVWLALQQAGAAQYREMIGDDIALARRLFELANEHPELEALSHNLSITTLRYVPRELRESTGSEPTEVELNRLNQELLARIESSGYAFCSNAVVDGRYALRFCIVNFRTATEDIEALPQWIADLGRQTQGEK</sequence>
<dbReference type="Proteomes" id="UP000593892">
    <property type="component" value="Chromosome"/>
</dbReference>
<keyword evidence="8" id="KW-0808">Transferase</keyword>
<comment type="cofactor">
    <cofactor evidence="1 6 7">
        <name>pyridoxal 5'-phosphate</name>
        <dbReference type="ChEBI" id="CHEBI:597326"/>
    </cofactor>
</comment>
<dbReference type="SUPFAM" id="SSF53383">
    <property type="entry name" value="PLP-dependent transferases"/>
    <property type="match status" value="1"/>
</dbReference>
<evidence type="ECO:0000256" key="1">
    <source>
        <dbReference type="ARBA" id="ARBA00001933"/>
    </source>
</evidence>